<dbReference type="AlphaFoldDB" id="A0A3N6MKS6"/>
<evidence type="ECO:0000313" key="2">
    <source>
        <dbReference type="Proteomes" id="UP000282323"/>
    </source>
</evidence>
<dbReference type="Proteomes" id="UP000282323">
    <property type="component" value="Unassembled WGS sequence"/>
</dbReference>
<protein>
    <submittedName>
        <fullName evidence="1">Uncharacterized protein</fullName>
    </submittedName>
</protein>
<proteinExistence type="predicted"/>
<keyword evidence="2" id="KW-1185">Reference proteome</keyword>
<evidence type="ECO:0000313" key="1">
    <source>
        <dbReference type="EMBL" id="RQG94896.1"/>
    </source>
</evidence>
<name>A0A3N6MKS6_NATCH</name>
<accession>A0A3N6MKS6</accession>
<dbReference type="RefSeq" id="WP_124195554.1">
    <property type="nucleotide sequence ID" value="NZ_REGA01000007.1"/>
</dbReference>
<sequence>MPADRITFTADTEITITDRSGSDEPGVDALHLEDLSPILEVEHEDGTVTSCELDVEQFVDVMSLYASMETLQYDWRSPGV</sequence>
<organism evidence="1 2">
    <name type="scientific">Natrarchaeobius chitinivorans</name>
    <dbReference type="NCBI Taxonomy" id="1679083"/>
    <lineage>
        <taxon>Archaea</taxon>
        <taxon>Methanobacteriati</taxon>
        <taxon>Methanobacteriota</taxon>
        <taxon>Stenosarchaea group</taxon>
        <taxon>Halobacteria</taxon>
        <taxon>Halobacteriales</taxon>
        <taxon>Natrialbaceae</taxon>
        <taxon>Natrarchaeobius</taxon>
    </lineage>
</organism>
<reference evidence="1 2" key="1">
    <citation type="submission" date="2018-10" db="EMBL/GenBank/DDBJ databases">
        <title>Natrarchaeobius chitinivorans gen. nov., sp. nov., and Natrarchaeobius haloalkaliphilus sp. nov., alkaliphilic, chitin-utilizing haloarchaea from hypersaline alkaline lakes.</title>
        <authorList>
            <person name="Sorokin D.Y."/>
            <person name="Elcheninov A.G."/>
            <person name="Kostrikina N.A."/>
            <person name="Bale N.J."/>
            <person name="Sinninghe Damste J.S."/>
            <person name="Khijniak T.V."/>
            <person name="Kublanov I.V."/>
            <person name="Toshchakov S.V."/>
        </authorList>
    </citation>
    <scope>NUCLEOTIDE SEQUENCE [LARGE SCALE GENOMIC DNA]</scope>
    <source>
        <strain evidence="1 2">AArcht4T</strain>
    </source>
</reference>
<gene>
    <name evidence="1" type="ORF">EA473_10380</name>
</gene>
<comment type="caution">
    <text evidence="1">The sequence shown here is derived from an EMBL/GenBank/DDBJ whole genome shotgun (WGS) entry which is preliminary data.</text>
</comment>
<dbReference type="EMBL" id="REGA01000007">
    <property type="protein sequence ID" value="RQG94896.1"/>
    <property type="molecule type" value="Genomic_DNA"/>
</dbReference>